<feature type="domain" description="TNase-like" evidence="10">
    <location>
        <begin position="339"/>
        <end position="391"/>
    </location>
</feature>
<dbReference type="InterPro" id="IPR017985">
    <property type="entry name" value="MeTrfase_CN4_CS"/>
</dbReference>
<dbReference type="PRINTS" id="PR00508">
    <property type="entry name" value="S21N4MTFRASE"/>
</dbReference>
<dbReference type="GO" id="GO:0015667">
    <property type="term" value="F:site-specific DNA-methyltransferase (cytosine-N4-specific) activity"/>
    <property type="evidence" value="ECO:0007669"/>
    <property type="project" value="UniProtKB-EC"/>
</dbReference>
<comment type="caution">
    <text evidence="12">The sequence shown here is derived from an EMBL/GenBank/DDBJ whole genome shotgun (WGS) entry which is preliminary data.</text>
</comment>
<dbReference type="AlphaFoldDB" id="A0A7C5ALZ6"/>
<evidence type="ECO:0000256" key="7">
    <source>
        <dbReference type="ARBA" id="ARBA00049120"/>
    </source>
</evidence>
<evidence type="ECO:0000256" key="2">
    <source>
        <dbReference type="ARBA" id="ARBA00022603"/>
    </source>
</evidence>
<dbReference type="GO" id="GO:0008170">
    <property type="term" value="F:N-methyltransferase activity"/>
    <property type="evidence" value="ECO:0007669"/>
    <property type="project" value="InterPro"/>
</dbReference>
<dbReference type="Gene3D" id="3.40.50.150">
    <property type="entry name" value="Vaccinia Virus protein VP39"/>
    <property type="match status" value="1"/>
</dbReference>
<protein>
    <recommendedName>
        <fullName evidence="8">Methyltransferase</fullName>
        <ecNumber evidence="8">2.1.1.-</ecNumber>
    </recommendedName>
</protein>
<dbReference type="Pfam" id="PF00565">
    <property type="entry name" value="SNase"/>
    <property type="match status" value="1"/>
</dbReference>
<keyword evidence="4" id="KW-0949">S-adenosyl-L-methionine</keyword>
<dbReference type="InterPro" id="IPR035437">
    <property type="entry name" value="SNase_OB-fold_sf"/>
</dbReference>
<dbReference type="Gene3D" id="2.40.50.90">
    <property type="match status" value="1"/>
</dbReference>
<feature type="domain" description="DNA methylase N-4/N-6" evidence="11">
    <location>
        <begin position="23"/>
        <end position="253"/>
    </location>
</feature>
<dbReference type="InterPro" id="IPR016071">
    <property type="entry name" value="Staphylococal_nuclease_OB-fold"/>
</dbReference>
<evidence type="ECO:0000313" key="12">
    <source>
        <dbReference type="EMBL" id="HGZ11769.1"/>
    </source>
</evidence>
<sequence>MKTWGKIIIGDSRDMAEVETGSVDLVVTSPPYWHIKDYGVPGQIGYGQSLHEYLRDLYRVWQECYRVLRPGGRLCVNIGDQFARAQVYGRYKVIPLHAEIIGQGEMLGLDYLGGIIWQKKTTMTTTGGAVIMGSYPYPPNGLVELDYEFILIFKKPGPGKKVSKEVKEASKLTKEEWKEYFAGHWHFGGARQLGHEARFPEELPRRFIRMFTFVGDTVLDPFLGSGTTVKAALELRRNAIGYEINENYLGSIKEKLGLREIRPPFANIEILIQEAHLEERPSIPYNPRISNSRPGAEQTEGNKEKPNLIKVVAIKDEETIILENGVLVSFLGVKVRKKEEALKYLQDYVVGKKVILKDTRTINEKGLLLGYVYLKNRIFINAYLIKSGLACPDPETDHRLSRKFALIAEKALLPLR</sequence>
<proteinExistence type="inferred from homology"/>
<evidence type="ECO:0000256" key="6">
    <source>
        <dbReference type="ARBA" id="ARBA00023125"/>
    </source>
</evidence>
<evidence type="ECO:0000256" key="5">
    <source>
        <dbReference type="ARBA" id="ARBA00022747"/>
    </source>
</evidence>
<comment type="similarity">
    <text evidence="1">Belongs to the N(4)/N(6)-methyltransferase family. N(4) subfamily.</text>
</comment>
<keyword evidence="2 12" id="KW-0489">Methyltransferase</keyword>
<evidence type="ECO:0000259" key="10">
    <source>
        <dbReference type="Pfam" id="PF00565"/>
    </source>
</evidence>
<comment type="catalytic activity">
    <reaction evidence="7">
        <text>a 2'-deoxycytidine in DNA + S-adenosyl-L-methionine = an N(4)-methyl-2'-deoxycytidine in DNA + S-adenosyl-L-homocysteine + H(+)</text>
        <dbReference type="Rhea" id="RHEA:16857"/>
        <dbReference type="Rhea" id="RHEA-COMP:11369"/>
        <dbReference type="Rhea" id="RHEA-COMP:13674"/>
        <dbReference type="ChEBI" id="CHEBI:15378"/>
        <dbReference type="ChEBI" id="CHEBI:57856"/>
        <dbReference type="ChEBI" id="CHEBI:59789"/>
        <dbReference type="ChEBI" id="CHEBI:85452"/>
        <dbReference type="ChEBI" id="CHEBI:137933"/>
        <dbReference type="EC" id="2.1.1.113"/>
    </reaction>
</comment>
<keyword evidence="3 12" id="KW-0808">Transferase</keyword>
<dbReference type="EC" id="2.1.1.-" evidence="8"/>
<accession>A0A7C5ALZ6</accession>
<evidence type="ECO:0000259" key="11">
    <source>
        <dbReference type="Pfam" id="PF01555"/>
    </source>
</evidence>
<dbReference type="PROSITE" id="PS00093">
    <property type="entry name" value="N4_MTASE"/>
    <property type="match status" value="1"/>
</dbReference>
<reference evidence="12" key="1">
    <citation type="journal article" date="2020" name="mSystems">
        <title>Genome- and Community-Level Interaction Insights into Carbon Utilization and Element Cycling Functions of Hydrothermarchaeota in Hydrothermal Sediment.</title>
        <authorList>
            <person name="Zhou Z."/>
            <person name="Liu Y."/>
            <person name="Xu W."/>
            <person name="Pan J."/>
            <person name="Luo Z.H."/>
            <person name="Li M."/>
        </authorList>
    </citation>
    <scope>NUCLEOTIDE SEQUENCE [LARGE SCALE GENOMIC DNA]</scope>
    <source>
        <strain evidence="12">SpSt-853</strain>
    </source>
</reference>
<dbReference type="GO" id="GO:0009307">
    <property type="term" value="P:DNA restriction-modification system"/>
    <property type="evidence" value="ECO:0007669"/>
    <property type="project" value="UniProtKB-KW"/>
</dbReference>
<name>A0A7C5ALZ6_9BACT</name>
<gene>
    <name evidence="12" type="ORF">ENW48_06080</name>
</gene>
<keyword evidence="5" id="KW-0680">Restriction system</keyword>
<dbReference type="EMBL" id="DTKJ01000042">
    <property type="protein sequence ID" value="HGZ11769.1"/>
    <property type="molecule type" value="Genomic_DNA"/>
</dbReference>
<dbReference type="GO" id="GO:0032259">
    <property type="term" value="P:methylation"/>
    <property type="evidence" value="ECO:0007669"/>
    <property type="project" value="UniProtKB-KW"/>
</dbReference>
<evidence type="ECO:0000256" key="1">
    <source>
        <dbReference type="ARBA" id="ARBA00010203"/>
    </source>
</evidence>
<dbReference type="InterPro" id="IPR002941">
    <property type="entry name" value="DNA_methylase_N4/N6"/>
</dbReference>
<evidence type="ECO:0000256" key="8">
    <source>
        <dbReference type="RuleBase" id="RU362026"/>
    </source>
</evidence>
<evidence type="ECO:0000256" key="3">
    <source>
        <dbReference type="ARBA" id="ARBA00022679"/>
    </source>
</evidence>
<dbReference type="GO" id="GO:0003677">
    <property type="term" value="F:DNA binding"/>
    <property type="evidence" value="ECO:0007669"/>
    <property type="project" value="UniProtKB-KW"/>
</dbReference>
<organism evidence="12">
    <name type="scientific">Desulfobacca acetoxidans</name>
    <dbReference type="NCBI Taxonomy" id="60893"/>
    <lineage>
        <taxon>Bacteria</taxon>
        <taxon>Pseudomonadati</taxon>
        <taxon>Thermodesulfobacteriota</taxon>
        <taxon>Desulfobaccia</taxon>
        <taxon>Desulfobaccales</taxon>
        <taxon>Desulfobaccaceae</taxon>
        <taxon>Desulfobacca</taxon>
    </lineage>
</organism>
<evidence type="ECO:0000256" key="9">
    <source>
        <dbReference type="SAM" id="MobiDB-lite"/>
    </source>
</evidence>
<dbReference type="InterPro" id="IPR029063">
    <property type="entry name" value="SAM-dependent_MTases_sf"/>
</dbReference>
<dbReference type="CDD" id="cd02440">
    <property type="entry name" value="AdoMet_MTases"/>
    <property type="match status" value="1"/>
</dbReference>
<dbReference type="SUPFAM" id="SSF50199">
    <property type="entry name" value="Staphylococcal nuclease"/>
    <property type="match status" value="1"/>
</dbReference>
<dbReference type="Pfam" id="PF01555">
    <property type="entry name" value="N6_N4_Mtase"/>
    <property type="match status" value="1"/>
</dbReference>
<evidence type="ECO:0000256" key="4">
    <source>
        <dbReference type="ARBA" id="ARBA00022691"/>
    </source>
</evidence>
<dbReference type="InterPro" id="IPR001091">
    <property type="entry name" value="RM_Methyltransferase"/>
</dbReference>
<keyword evidence="6" id="KW-0238">DNA-binding</keyword>
<feature type="region of interest" description="Disordered" evidence="9">
    <location>
        <begin position="283"/>
        <end position="303"/>
    </location>
</feature>
<dbReference type="SUPFAM" id="SSF53335">
    <property type="entry name" value="S-adenosyl-L-methionine-dependent methyltransferases"/>
    <property type="match status" value="1"/>
</dbReference>